<comment type="similarity">
    <text evidence="9">Belongs to the G-protein coupled receptor 1 family. Mas subfamily.</text>
</comment>
<keyword evidence="3 10" id="KW-0812">Transmembrane</keyword>
<keyword evidence="5 10" id="KW-0297">G-protein coupled receptor</keyword>
<reference evidence="14" key="1">
    <citation type="submission" date="2025-08" db="UniProtKB">
        <authorList>
            <consortium name="RefSeq"/>
        </authorList>
    </citation>
    <scope>IDENTIFICATION</scope>
    <source>
        <tissue evidence="14">Blood</tissue>
    </source>
</reference>
<dbReference type="Pfam" id="PF00001">
    <property type="entry name" value="7tm_1"/>
    <property type="match status" value="1"/>
</dbReference>
<keyword evidence="13" id="KW-1185">Reference proteome</keyword>
<feature type="transmembrane region" description="Helical" evidence="11">
    <location>
        <begin position="170"/>
        <end position="198"/>
    </location>
</feature>
<keyword evidence="6 11" id="KW-0472">Membrane</keyword>
<dbReference type="RefSeq" id="XP_054841908.1">
    <property type="nucleotide sequence ID" value="XM_054985933.1"/>
</dbReference>
<evidence type="ECO:0000256" key="6">
    <source>
        <dbReference type="ARBA" id="ARBA00023136"/>
    </source>
</evidence>
<feature type="domain" description="G-protein coupled receptors family 1 profile" evidence="12">
    <location>
        <begin position="41"/>
        <end position="264"/>
    </location>
</feature>
<dbReference type="InterPro" id="IPR026234">
    <property type="entry name" value="MRGPCRFAMILY"/>
</dbReference>
<dbReference type="FunFam" id="1.20.1070.10:FF:000193">
    <property type="entry name" value="Mas-related G-protein coupled receptor member E"/>
    <property type="match status" value="1"/>
</dbReference>
<dbReference type="PROSITE" id="PS50262">
    <property type="entry name" value="G_PROTEIN_RECEP_F1_2"/>
    <property type="match status" value="1"/>
</dbReference>
<feature type="transmembrane region" description="Helical" evidence="11">
    <location>
        <begin position="244"/>
        <end position="267"/>
    </location>
</feature>
<evidence type="ECO:0000256" key="11">
    <source>
        <dbReference type="SAM" id="Phobius"/>
    </source>
</evidence>
<organism evidence="13 14">
    <name type="scientific">Eublepharis macularius</name>
    <name type="common">Leopard gecko</name>
    <name type="synonym">Cyrtodactylus macularius</name>
    <dbReference type="NCBI Taxonomy" id="481883"/>
    <lineage>
        <taxon>Eukaryota</taxon>
        <taxon>Metazoa</taxon>
        <taxon>Chordata</taxon>
        <taxon>Craniata</taxon>
        <taxon>Vertebrata</taxon>
        <taxon>Euteleostomi</taxon>
        <taxon>Lepidosauria</taxon>
        <taxon>Squamata</taxon>
        <taxon>Bifurcata</taxon>
        <taxon>Gekkota</taxon>
        <taxon>Eublepharidae</taxon>
        <taxon>Eublepharinae</taxon>
        <taxon>Eublepharis</taxon>
    </lineage>
</organism>
<dbReference type="AlphaFoldDB" id="A0AA97L4M0"/>
<dbReference type="Gene3D" id="1.20.1070.10">
    <property type="entry name" value="Rhodopsin 7-helix transmembrane proteins"/>
    <property type="match status" value="1"/>
</dbReference>
<proteinExistence type="inferred from homology"/>
<dbReference type="PRINTS" id="PR02108">
    <property type="entry name" value="MRGPCRFAMILY"/>
</dbReference>
<evidence type="ECO:0000256" key="1">
    <source>
        <dbReference type="ARBA" id="ARBA00004651"/>
    </source>
</evidence>
<protein>
    <submittedName>
        <fullName evidence="14">Mas-related G-protein coupled receptor member H-like</fullName>
    </submittedName>
</protein>
<dbReference type="PANTHER" id="PTHR11334:SF29">
    <property type="entry name" value="MAS-RELATED G-PROTEIN COUPLED RECEPTOR MEMBER X2"/>
    <property type="match status" value="1"/>
</dbReference>
<sequence>MTTENTSSVGFTLEREDFSSTEYGLAIYILTAFFCLCGLVGNGKVIWLLSLYIQRTYFITYILNLAIADFGTLLALFIRLFALSLHKASDFALSFLYSLFFFTHSTSLYLLTVISMERCLAVLLPVWYQRRRRGHASVFVSFLLWVFSGLLSGGLLLFCHVLSFKTTYLIMTNIICSLNMLIFTPFMVASTLTLFIKICCHSQGHHPPKVYSVILLALLFFIIFAIPLSAVHVVLIYSKHYSRLAIEISVLCASFNSSVNPLIYCFIGRDKNHWCKDSMKVVLQRIFKDETESRTSESAA</sequence>
<evidence type="ECO:0000256" key="8">
    <source>
        <dbReference type="ARBA" id="ARBA00023224"/>
    </source>
</evidence>
<evidence type="ECO:0000256" key="4">
    <source>
        <dbReference type="ARBA" id="ARBA00022989"/>
    </source>
</evidence>
<evidence type="ECO:0000256" key="5">
    <source>
        <dbReference type="ARBA" id="ARBA00023040"/>
    </source>
</evidence>
<feature type="transmembrane region" description="Helical" evidence="11">
    <location>
        <begin position="61"/>
        <end position="82"/>
    </location>
</feature>
<dbReference type="KEGG" id="emc:129334011"/>
<evidence type="ECO:0000256" key="7">
    <source>
        <dbReference type="ARBA" id="ARBA00023170"/>
    </source>
</evidence>
<feature type="transmembrane region" description="Helical" evidence="11">
    <location>
        <begin position="136"/>
        <end position="158"/>
    </location>
</feature>
<keyword evidence="2" id="KW-1003">Cell membrane</keyword>
<dbReference type="GeneID" id="129334011"/>
<name>A0AA97L4M0_EUBMA</name>
<keyword evidence="4 11" id="KW-1133">Transmembrane helix</keyword>
<dbReference type="PANTHER" id="PTHR11334">
    <property type="entry name" value="MAS-RELATED G-PROTEIN COUPLED RECEPTOR"/>
    <property type="match status" value="1"/>
</dbReference>
<keyword evidence="7 10" id="KW-0675">Receptor</keyword>
<accession>A0AA97L4M0</accession>
<keyword evidence="8 10" id="KW-0807">Transducer</keyword>
<dbReference type="PRINTS" id="PR00237">
    <property type="entry name" value="GPCRRHODOPSN"/>
</dbReference>
<dbReference type="SUPFAM" id="SSF81321">
    <property type="entry name" value="Family A G protein-coupled receptor-like"/>
    <property type="match status" value="1"/>
</dbReference>
<comment type="subcellular location">
    <subcellularLocation>
        <location evidence="1">Cell membrane</location>
        <topology evidence="1">Multi-pass membrane protein</topology>
    </subcellularLocation>
</comment>
<gene>
    <name evidence="14" type="primary">LOC129334011</name>
</gene>
<dbReference type="GO" id="GO:0004930">
    <property type="term" value="F:G protein-coupled receptor activity"/>
    <property type="evidence" value="ECO:0007669"/>
    <property type="project" value="UniProtKB-KW"/>
</dbReference>
<evidence type="ECO:0000256" key="3">
    <source>
        <dbReference type="ARBA" id="ARBA00022692"/>
    </source>
</evidence>
<feature type="transmembrane region" description="Helical" evidence="11">
    <location>
        <begin position="25"/>
        <end position="49"/>
    </location>
</feature>
<evidence type="ECO:0000313" key="13">
    <source>
        <dbReference type="Proteomes" id="UP001190640"/>
    </source>
</evidence>
<dbReference type="InterPro" id="IPR017452">
    <property type="entry name" value="GPCR_Rhodpsn_7TM"/>
</dbReference>
<evidence type="ECO:0000256" key="10">
    <source>
        <dbReference type="RuleBase" id="RU000688"/>
    </source>
</evidence>
<feature type="transmembrane region" description="Helical" evidence="11">
    <location>
        <begin position="210"/>
        <end position="238"/>
    </location>
</feature>
<dbReference type="InterPro" id="IPR000276">
    <property type="entry name" value="GPCR_Rhodpsn"/>
</dbReference>
<evidence type="ECO:0000256" key="2">
    <source>
        <dbReference type="ARBA" id="ARBA00022475"/>
    </source>
</evidence>
<dbReference type="GO" id="GO:0005886">
    <property type="term" value="C:plasma membrane"/>
    <property type="evidence" value="ECO:0007669"/>
    <property type="project" value="UniProtKB-SubCell"/>
</dbReference>
<evidence type="ECO:0000313" key="14">
    <source>
        <dbReference type="RefSeq" id="XP_054841908.1"/>
    </source>
</evidence>
<dbReference type="Proteomes" id="UP001190640">
    <property type="component" value="Chromosome 7"/>
</dbReference>
<feature type="transmembrane region" description="Helical" evidence="11">
    <location>
        <begin position="94"/>
        <end position="115"/>
    </location>
</feature>
<evidence type="ECO:0000259" key="12">
    <source>
        <dbReference type="PROSITE" id="PS50262"/>
    </source>
</evidence>
<evidence type="ECO:0000256" key="9">
    <source>
        <dbReference type="ARBA" id="ARBA00061394"/>
    </source>
</evidence>
<dbReference type="PROSITE" id="PS00237">
    <property type="entry name" value="G_PROTEIN_RECEP_F1_1"/>
    <property type="match status" value="1"/>
</dbReference>